<dbReference type="InterPro" id="IPR011990">
    <property type="entry name" value="TPR-like_helical_dom_sf"/>
</dbReference>
<dbReference type="SMART" id="SM00671">
    <property type="entry name" value="SEL1"/>
    <property type="match status" value="2"/>
</dbReference>
<protein>
    <submittedName>
        <fullName evidence="1">Tetratricopeptide repeat protein</fullName>
    </submittedName>
</protein>
<dbReference type="Proteomes" id="UP000269208">
    <property type="component" value="Chromosome"/>
</dbReference>
<reference evidence="1 2" key="1">
    <citation type="submission" date="2018-12" db="EMBL/GenBank/DDBJ databases">
        <authorList>
            <consortium name="Pathogen Informatics"/>
        </authorList>
    </citation>
    <scope>NUCLEOTIDE SEQUENCE [LARGE SCALE GENOMIC DNA]</scope>
    <source>
        <strain evidence="1 2">NCTC6754</strain>
    </source>
</reference>
<dbReference type="InterPro" id="IPR006597">
    <property type="entry name" value="Sel1-like"/>
</dbReference>
<dbReference type="Gene3D" id="1.25.40.10">
    <property type="entry name" value="Tetratricopeptide repeat domain"/>
    <property type="match status" value="1"/>
</dbReference>
<dbReference type="AlphaFoldDB" id="A0A3S4I799"/>
<name>A0A3S4I799_SALET</name>
<accession>A0A3S4I799</accession>
<gene>
    <name evidence="1" type="ORF">NCTC6754_07926</name>
</gene>
<proteinExistence type="predicted"/>
<dbReference type="Pfam" id="PF08238">
    <property type="entry name" value="Sel1"/>
    <property type="match status" value="2"/>
</dbReference>
<dbReference type="EMBL" id="LR134190">
    <property type="protein sequence ID" value="VEB62527.1"/>
    <property type="molecule type" value="Genomic_DNA"/>
</dbReference>
<organism evidence="1 2">
    <name type="scientific">Salmonella enterica I</name>
    <dbReference type="NCBI Taxonomy" id="59201"/>
    <lineage>
        <taxon>Bacteria</taxon>
        <taxon>Pseudomonadati</taxon>
        <taxon>Pseudomonadota</taxon>
        <taxon>Gammaproteobacteria</taxon>
        <taxon>Enterobacterales</taxon>
        <taxon>Enterobacteriaceae</taxon>
        <taxon>Salmonella</taxon>
    </lineage>
</organism>
<evidence type="ECO:0000313" key="1">
    <source>
        <dbReference type="EMBL" id="VEB62527.1"/>
    </source>
</evidence>
<evidence type="ECO:0000313" key="2">
    <source>
        <dbReference type="Proteomes" id="UP000269208"/>
    </source>
</evidence>
<sequence length="66" mass="7630">MPTHRRCLGFLYEHAGLGLQPDGEKARKWYEMAAQQGNGEALYTLGRMYYSGVMVNVDYDKALYFF</sequence>
<dbReference type="SUPFAM" id="SSF81901">
    <property type="entry name" value="HCP-like"/>
    <property type="match status" value="1"/>
</dbReference>